<dbReference type="InterPro" id="IPR000843">
    <property type="entry name" value="HTH_LacI"/>
</dbReference>
<dbReference type="PRINTS" id="PR00036">
    <property type="entry name" value="HTHLACI"/>
</dbReference>
<evidence type="ECO:0000259" key="4">
    <source>
        <dbReference type="PROSITE" id="PS50932"/>
    </source>
</evidence>
<dbReference type="PROSITE" id="PS50932">
    <property type="entry name" value="HTH_LACI_2"/>
    <property type="match status" value="1"/>
</dbReference>
<dbReference type="InterPro" id="IPR046335">
    <property type="entry name" value="LacI/GalR-like_sensor"/>
</dbReference>
<dbReference type="SMART" id="SM00354">
    <property type="entry name" value="HTH_LACI"/>
    <property type="match status" value="1"/>
</dbReference>
<dbReference type="GO" id="GO:0000976">
    <property type="term" value="F:transcription cis-regulatory region binding"/>
    <property type="evidence" value="ECO:0007669"/>
    <property type="project" value="TreeGrafter"/>
</dbReference>
<comment type="caution">
    <text evidence="5">The sequence shown here is derived from an EMBL/GenBank/DDBJ whole genome shotgun (WGS) entry which is preliminary data.</text>
</comment>
<dbReference type="PANTHER" id="PTHR30146:SF149">
    <property type="entry name" value="HTH-TYPE TRANSCRIPTIONAL REGULATOR EBGR"/>
    <property type="match status" value="1"/>
</dbReference>
<accession>A0A0R1RF00</accession>
<dbReference type="KEGG" id="lol:LACOL_0220"/>
<keyword evidence="3" id="KW-0804">Transcription</keyword>
<dbReference type="SUPFAM" id="SSF53822">
    <property type="entry name" value="Periplasmic binding protein-like I"/>
    <property type="match status" value="1"/>
</dbReference>
<organism evidence="5 6">
    <name type="scientific">Paucilactobacillus oligofermentans DSM 15707 = LMG 22743</name>
    <dbReference type="NCBI Taxonomy" id="1423778"/>
    <lineage>
        <taxon>Bacteria</taxon>
        <taxon>Bacillati</taxon>
        <taxon>Bacillota</taxon>
        <taxon>Bacilli</taxon>
        <taxon>Lactobacillales</taxon>
        <taxon>Lactobacillaceae</taxon>
        <taxon>Paucilactobacillus</taxon>
    </lineage>
</organism>
<dbReference type="PANTHER" id="PTHR30146">
    <property type="entry name" value="LACI-RELATED TRANSCRIPTIONAL REPRESSOR"/>
    <property type="match status" value="1"/>
</dbReference>
<keyword evidence="6" id="KW-1185">Reference proteome</keyword>
<dbReference type="STRING" id="1423778.FC70_GL001084"/>
<evidence type="ECO:0000256" key="2">
    <source>
        <dbReference type="ARBA" id="ARBA00023125"/>
    </source>
</evidence>
<dbReference type="Gene3D" id="3.40.50.2300">
    <property type="match status" value="2"/>
</dbReference>
<dbReference type="CDD" id="cd01544">
    <property type="entry name" value="PBP1_GalR"/>
    <property type="match status" value="1"/>
</dbReference>
<dbReference type="GO" id="GO:0003700">
    <property type="term" value="F:DNA-binding transcription factor activity"/>
    <property type="evidence" value="ECO:0007669"/>
    <property type="project" value="TreeGrafter"/>
</dbReference>
<evidence type="ECO:0000313" key="6">
    <source>
        <dbReference type="Proteomes" id="UP000051697"/>
    </source>
</evidence>
<dbReference type="PATRIC" id="fig|1423778.4.peg.1118"/>
<dbReference type="InterPro" id="IPR028082">
    <property type="entry name" value="Peripla_BP_I"/>
</dbReference>
<evidence type="ECO:0000256" key="3">
    <source>
        <dbReference type="ARBA" id="ARBA00023163"/>
    </source>
</evidence>
<protein>
    <submittedName>
        <fullName evidence="5">Galactose operon repressor</fullName>
    </submittedName>
</protein>
<dbReference type="Proteomes" id="UP000051697">
    <property type="component" value="Unassembled WGS sequence"/>
</dbReference>
<keyword evidence="2" id="KW-0238">DNA-binding</keyword>
<sequence>MATTLKDIATKANVSLATVSRVLNGDSSLSVGEDTRQRIFQAAEELNYTKHQRTKVKNKFAKIAVVQWYTQKQELDDLYYRSIRTGIERACERIGFQVVQIFESKLDQIPTAVDGIIAVGKFSKRQILRFKQISGKLVIVDYDGLPSECDSVTADFEHGTQLAISQFLKTELADIGMIYGSETTSDHQEEIPDLRFHYFEREMKVKKLFKSDWVFKGDYSSQSGYDQMIKAIDSLGDQLPHAFYISNDPMSVGAIKALQERNVKIPERVNVISFNDTTIANYIFPGLTSVKVPTEEMGENAVLLMEEQQTTNRDYPKKLVLGTKLIKRKTTF</sequence>
<dbReference type="CDD" id="cd01392">
    <property type="entry name" value="HTH_LacI"/>
    <property type="match status" value="1"/>
</dbReference>
<dbReference type="InterPro" id="IPR010982">
    <property type="entry name" value="Lambda_DNA-bd_dom_sf"/>
</dbReference>
<evidence type="ECO:0000313" key="5">
    <source>
        <dbReference type="EMBL" id="KRL55487.1"/>
    </source>
</evidence>
<dbReference type="EMBL" id="AZFE01000031">
    <property type="protein sequence ID" value="KRL55487.1"/>
    <property type="molecule type" value="Genomic_DNA"/>
</dbReference>
<name>A0A0R1RF00_9LACO</name>
<dbReference type="AlphaFoldDB" id="A0A0R1RF00"/>
<dbReference type="Pfam" id="PF00356">
    <property type="entry name" value="LacI"/>
    <property type="match status" value="1"/>
</dbReference>
<evidence type="ECO:0000256" key="1">
    <source>
        <dbReference type="ARBA" id="ARBA00023015"/>
    </source>
</evidence>
<dbReference type="Gene3D" id="1.10.260.40">
    <property type="entry name" value="lambda repressor-like DNA-binding domains"/>
    <property type="match status" value="1"/>
</dbReference>
<dbReference type="RefSeq" id="WP_057890026.1">
    <property type="nucleotide sequence ID" value="NZ_AZFE01000031.1"/>
</dbReference>
<reference evidence="5 6" key="1">
    <citation type="journal article" date="2015" name="Genome Announc.">
        <title>Expanding the biotechnology potential of lactobacilli through comparative genomics of 213 strains and associated genera.</title>
        <authorList>
            <person name="Sun Z."/>
            <person name="Harris H.M."/>
            <person name="McCann A."/>
            <person name="Guo C."/>
            <person name="Argimon S."/>
            <person name="Zhang W."/>
            <person name="Yang X."/>
            <person name="Jeffery I.B."/>
            <person name="Cooney J.C."/>
            <person name="Kagawa T.F."/>
            <person name="Liu W."/>
            <person name="Song Y."/>
            <person name="Salvetti E."/>
            <person name="Wrobel A."/>
            <person name="Rasinkangas P."/>
            <person name="Parkhill J."/>
            <person name="Rea M.C."/>
            <person name="O'Sullivan O."/>
            <person name="Ritari J."/>
            <person name="Douillard F.P."/>
            <person name="Paul Ross R."/>
            <person name="Yang R."/>
            <person name="Briner A.E."/>
            <person name="Felis G.E."/>
            <person name="de Vos W.M."/>
            <person name="Barrangou R."/>
            <person name="Klaenhammer T.R."/>
            <person name="Caufield P.W."/>
            <person name="Cui Y."/>
            <person name="Zhang H."/>
            <person name="O'Toole P.W."/>
        </authorList>
    </citation>
    <scope>NUCLEOTIDE SEQUENCE [LARGE SCALE GENOMIC DNA]</scope>
    <source>
        <strain evidence="5 6">DSM 15707</strain>
    </source>
</reference>
<gene>
    <name evidence="5" type="ORF">FC70_GL001084</name>
</gene>
<dbReference type="Pfam" id="PF13377">
    <property type="entry name" value="Peripla_BP_3"/>
    <property type="match status" value="1"/>
</dbReference>
<keyword evidence="1" id="KW-0805">Transcription regulation</keyword>
<dbReference type="SUPFAM" id="SSF47413">
    <property type="entry name" value="lambda repressor-like DNA-binding domains"/>
    <property type="match status" value="1"/>
</dbReference>
<dbReference type="OrthoDB" id="43195at2"/>
<proteinExistence type="predicted"/>
<feature type="domain" description="HTH lacI-type" evidence="4">
    <location>
        <begin position="3"/>
        <end position="59"/>
    </location>
</feature>
<dbReference type="PROSITE" id="PS00356">
    <property type="entry name" value="HTH_LACI_1"/>
    <property type="match status" value="1"/>
</dbReference>